<evidence type="ECO:0000256" key="1">
    <source>
        <dbReference type="SAM" id="MobiDB-lite"/>
    </source>
</evidence>
<feature type="compositionally biased region" description="Basic residues" evidence="1">
    <location>
        <begin position="1"/>
        <end position="11"/>
    </location>
</feature>
<accession>A0A0G0DNX8</accession>
<evidence type="ECO:0000313" key="2">
    <source>
        <dbReference type="EMBL" id="KKP90661.1"/>
    </source>
</evidence>
<dbReference type="EMBL" id="LBRE01000041">
    <property type="protein sequence ID" value="KKP90661.1"/>
    <property type="molecule type" value="Genomic_DNA"/>
</dbReference>
<dbReference type="Proteomes" id="UP000034140">
    <property type="component" value="Unassembled WGS sequence"/>
</dbReference>
<feature type="region of interest" description="Disordered" evidence="1">
    <location>
        <begin position="91"/>
        <end position="121"/>
    </location>
</feature>
<name>A0A0G0DNX8_9BACT</name>
<evidence type="ECO:0000313" key="3">
    <source>
        <dbReference type="Proteomes" id="UP000034140"/>
    </source>
</evidence>
<comment type="caution">
    <text evidence="2">The sequence shown here is derived from an EMBL/GenBank/DDBJ whole genome shotgun (WGS) entry which is preliminary data.</text>
</comment>
<reference evidence="2 3" key="1">
    <citation type="journal article" date="2015" name="Nature">
        <title>rRNA introns, odd ribosomes, and small enigmatic genomes across a large radiation of phyla.</title>
        <authorList>
            <person name="Brown C.T."/>
            <person name="Hug L.A."/>
            <person name="Thomas B.C."/>
            <person name="Sharon I."/>
            <person name="Castelle C.J."/>
            <person name="Singh A."/>
            <person name="Wilkins M.J."/>
            <person name="Williams K.H."/>
            <person name="Banfield J.F."/>
        </authorList>
    </citation>
    <scope>NUCLEOTIDE SEQUENCE [LARGE SCALE GENOMIC DNA]</scope>
</reference>
<sequence length="121" mass="13558">MSNKNRNKKIRTVPTNFISDYEEPKPSCINSVKNDPQEAMVKTVLGTLNLIEKQKTRKLQIPDEAINEGIIANADHLGITAADYREKMGMITDPRPIQNPSSEPSEESDSETSIETSEPRM</sequence>
<protein>
    <submittedName>
        <fullName evidence="2">Uncharacterized protein</fullName>
    </submittedName>
</protein>
<organism evidence="2 3">
    <name type="scientific">candidate division WS6 bacterium GW2011_GWC1_36_11</name>
    <dbReference type="NCBI Taxonomy" id="1619090"/>
    <lineage>
        <taxon>Bacteria</taxon>
        <taxon>Candidatus Dojkabacteria</taxon>
    </lineage>
</organism>
<dbReference type="AlphaFoldDB" id="A0A0G0DNX8"/>
<gene>
    <name evidence="2" type="ORF">UR96_C0041G0005</name>
</gene>
<proteinExistence type="predicted"/>
<feature type="region of interest" description="Disordered" evidence="1">
    <location>
        <begin position="1"/>
        <end position="24"/>
    </location>
</feature>